<feature type="transmembrane region" description="Helical" evidence="1">
    <location>
        <begin position="17"/>
        <end position="34"/>
    </location>
</feature>
<evidence type="ECO:0000313" key="2">
    <source>
        <dbReference type="EMBL" id="MEN5379245.1"/>
    </source>
</evidence>
<comment type="caution">
    <text evidence="2">The sequence shown here is derived from an EMBL/GenBank/DDBJ whole genome shotgun (WGS) entry which is preliminary data.</text>
</comment>
<accession>A0ABV0BWS2</accession>
<dbReference type="Proteomes" id="UP001409291">
    <property type="component" value="Unassembled WGS sequence"/>
</dbReference>
<evidence type="ECO:0000313" key="3">
    <source>
        <dbReference type="Proteomes" id="UP001409291"/>
    </source>
</evidence>
<dbReference type="RefSeq" id="WP_346582004.1">
    <property type="nucleotide sequence ID" value="NZ_JBDJNQ010000009.1"/>
</dbReference>
<keyword evidence="3" id="KW-1185">Reference proteome</keyword>
<sequence>MEERLPKMTFDPSSCRIFIEVISGIVVLINRFLYKFWKVSLFGAIAIQVDVHIFTYKFPVFTEFFLSLV</sequence>
<reference evidence="2 3" key="1">
    <citation type="submission" date="2024-04" db="EMBL/GenBank/DDBJ databases">
        <title>WGS of bacteria from Torrens River.</title>
        <authorList>
            <person name="Wyrsch E.R."/>
            <person name="Drigo B."/>
        </authorList>
    </citation>
    <scope>NUCLEOTIDE SEQUENCE [LARGE SCALE GENOMIC DNA]</scope>
    <source>
        <strain evidence="2 3">TWI391</strain>
    </source>
</reference>
<dbReference type="EMBL" id="JBDJNQ010000009">
    <property type="protein sequence ID" value="MEN5379245.1"/>
    <property type="molecule type" value="Genomic_DNA"/>
</dbReference>
<keyword evidence="1" id="KW-0472">Membrane</keyword>
<keyword evidence="1" id="KW-0812">Transmembrane</keyword>
<organism evidence="2 3">
    <name type="scientific">Sphingobacterium kitahiroshimense</name>
    <dbReference type="NCBI Taxonomy" id="470446"/>
    <lineage>
        <taxon>Bacteria</taxon>
        <taxon>Pseudomonadati</taxon>
        <taxon>Bacteroidota</taxon>
        <taxon>Sphingobacteriia</taxon>
        <taxon>Sphingobacteriales</taxon>
        <taxon>Sphingobacteriaceae</taxon>
        <taxon>Sphingobacterium</taxon>
    </lineage>
</organism>
<protein>
    <submittedName>
        <fullName evidence="2">Uncharacterized protein</fullName>
    </submittedName>
</protein>
<name>A0ABV0BWS2_9SPHI</name>
<proteinExistence type="predicted"/>
<gene>
    <name evidence="2" type="ORF">ABE541_18415</name>
</gene>
<keyword evidence="1" id="KW-1133">Transmembrane helix</keyword>
<evidence type="ECO:0000256" key="1">
    <source>
        <dbReference type="SAM" id="Phobius"/>
    </source>
</evidence>